<name>A0A2X3BJL9_KLEPN</name>
<proteinExistence type="predicted"/>
<sequence length="58" mass="6752">MTTPRRWRLIDGAEDNIRPMMGQLFPRTGEGVMAEVQSRLWVLRVKLGDQRQQGRKGK</sequence>
<evidence type="ECO:0000313" key="1">
    <source>
        <dbReference type="EMBL" id="SQC05518.1"/>
    </source>
</evidence>
<gene>
    <name evidence="1" type="ORF">NCTC9128_00116</name>
</gene>
<protein>
    <submittedName>
        <fullName evidence="1">Uncharacterized protein</fullName>
    </submittedName>
</protein>
<evidence type="ECO:0000313" key="2">
    <source>
        <dbReference type="Proteomes" id="UP000251088"/>
    </source>
</evidence>
<organism evidence="1 2">
    <name type="scientific">Klebsiella pneumoniae</name>
    <dbReference type="NCBI Taxonomy" id="573"/>
    <lineage>
        <taxon>Bacteria</taxon>
        <taxon>Pseudomonadati</taxon>
        <taxon>Pseudomonadota</taxon>
        <taxon>Gammaproteobacteria</taxon>
        <taxon>Enterobacterales</taxon>
        <taxon>Enterobacteriaceae</taxon>
        <taxon>Klebsiella/Raoultella group</taxon>
        <taxon>Klebsiella</taxon>
        <taxon>Klebsiella pneumoniae complex</taxon>
    </lineage>
</organism>
<accession>A0A2X3BJL9</accession>
<dbReference type="EMBL" id="UAWN01000001">
    <property type="protein sequence ID" value="SQC05518.1"/>
    <property type="molecule type" value="Genomic_DNA"/>
</dbReference>
<dbReference type="Proteomes" id="UP000251088">
    <property type="component" value="Unassembled WGS sequence"/>
</dbReference>
<dbReference type="AlphaFoldDB" id="A0A2X3BJL9"/>
<reference evidence="1 2" key="1">
    <citation type="submission" date="2018-06" db="EMBL/GenBank/DDBJ databases">
        <authorList>
            <consortium name="Pathogen Informatics"/>
            <person name="Doyle S."/>
        </authorList>
    </citation>
    <scope>NUCLEOTIDE SEQUENCE [LARGE SCALE GENOMIC DNA]</scope>
    <source>
        <strain evidence="1 2">NCTC9128</strain>
    </source>
</reference>